<feature type="domain" description="Peptidase S9 prolyl oligopeptidase catalytic" evidence="3">
    <location>
        <begin position="532"/>
        <end position="739"/>
    </location>
</feature>
<keyword evidence="5" id="KW-1185">Reference proteome</keyword>
<evidence type="ECO:0000313" key="4">
    <source>
        <dbReference type="EMBL" id="QES88301.1"/>
    </source>
</evidence>
<dbReference type="SUPFAM" id="SSF82171">
    <property type="entry name" value="DPP6 N-terminal domain-like"/>
    <property type="match status" value="1"/>
</dbReference>
<dbReference type="Pfam" id="PF00326">
    <property type="entry name" value="Peptidase_S9"/>
    <property type="match status" value="1"/>
</dbReference>
<keyword evidence="2" id="KW-0732">Signal</keyword>
<dbReference type="GO" id="GO:0006508">
    <property type="term" value="P:proteolysis"/>
    <property type="evidence" value="ECO:0007669"/>
    <property type="project" value="InterPro"/>
</dbReference>
<feature type="chain" id="PRO_5024316358" evidence="2">
    <location>
        <begin position="25"/>
        <end position="741"/>
    </location>
</feature>
<dbReference type="Gene3D" id="3.40.50.1820">
    <property type="entry name" value="alpha/beta hydrolase"/>
    <property type="match status" value="1"/>
</dbReference>
<dbReference type="Gene3D" id="2.120.10.30">
    <property type="entry name" value="TolB, C-terminal domain"/>
    <property type="match status" value="2"/>
</dbReference>
<dbReference type="PANTHER" id="PTHR42776">
    <property type="entry name" value="SERINE PEPTIDASE S9 FAMILY MEMBER"/>
    <property type="match status" value="1"/>
</dbReference>
<feature type="signal peptide" evidence="2">
    <location>
        <begin position="1"/>
        <end position="24"/>
    </location>
</feature>
<dbReference type="InterPro" id="IPR001375">
    <property type="entry name" value="Peptidase_S9_cat"/>
</dbReference>
<dbReference type="SUPFAM" id="SSF53474">
    <property type="entry name" value="alpha/beta-Hydrolases"/>
    <property type="match status" value="1"/>
</dbReference>
<dbReference type="InterPro" id="IPR011042">
    <property type="entry name" value="6-blade_b-propeller_TolB-like"/>
</dbReference>
<dbReference type="AlphaFoldDB" id="A0A5P2G9U1"/>
<sequence length="741" mass="85018">MKFLKLQYHLMIVLALLFTNLSHSQNLNKNPIEVDDLLKIRSITNISTSVDGKWVIYSVKSIEDDSLNKKETKKELLPSYILDKVLPNMNYSYKKRFWNLNLEENSIPYLLDSAKSEISQVVFSPNGNEIAYLKKVDGLSQIFKYDLKTKISKQVSFFSYNINNIIWNRDGNRLVFTTAIPIMAYLYDTTLQSIRNVANISSRDSLFISNYLHYDSPNPDGTIENIRSYLYRNELSQKAKVIRKIQYQTEAGINTAVNLSHIFILDTSFGSTPIALTKGLNNYSSPYFINRNKIIVNSTPVVEDSSLYGLTKSSIYEINIDSNEIFPLKQDTHFSYSIESVSKSGKYLAYQRNVLGKVNIPKIYIYNTIDQKSNDYLIEIDRNLSQIQFSSDENYIYFIKSGNGGSVVSKSRVGTKTFQNLTDSVDGVLSFSVLDKKIIYAKTTISNPSELYIKNLEENKEQQLSHLNDKWLENKFISIPVKHSIVNELGQKVEFWVMKPKGFESNKKYPLLLEMHGGPASMWGPGEESMWHEFQFFTGKGIGVVYGNPRGSNGYGEKFLRANEKDWGTGPAKDVLSYLNKTISEDWVDSSKLLLSGGSYAGYLTAWILSHDHRFLAASSQRGVYDFNTFLGEGDVWNIVPRYFGGYPWTNKIGELLKNQSPINYVQNINTPLLIFIGEHDTRVGTTQSDMLYKSLRLLGKHVEYVRHPNADHELTRSGDNTQRIDQMLRTYEFFYRYLYK</sequence>
<organism evidence="4 5">
    <name type="scientific">Rhizosphaericola mali</name>
    <dbReference type="NCBI Taxonomy" id="2545455"/>
    <lineage>
        <taxon>Bacteria</taxon>
        <taxon>Pseudomonadati</taxon>
        <taxon>Bacteroidota</taxon>
        <taxon>Chitinophagia</taxon>
        <taxon>Chitinophagales</taxon>
        <taxon>Chitinophagaceae</taxon>
        <taxon>Rhizosphaericola</taxon>
    </lineage>
</organism>
<protein>
    <submittedName>
        <fullName evidence="4">S9 family peptidase</fullName>
    </submittedName>
</protein>
<dbReference type="GO" id="GO:0004252">
    <property type="term" value="F:serine-type endopeptidase activity"/>
    <property type="evidence" value="ECO:0007669"/>
    <property type="project" value="TreeGrafter"/>
</dbReference>
<evidence type="ECO:0000256" key="2">
    <source>
        <dbReference type="SAM" id="SignalP"/>
    </source>
</evidence>
<evidence type="ECO:0000313" key="5">
    <source>
        <dbReference type="Proteomes" id="UP000292424"/>
    </source>
</evidence>
<name>A0A5P2G9U1_9BACT</name>
<dbReference type="OrthoDB" id="9812921at2"/>
<evidence type="ECO:0000259" key="3">
    <source>
        <dbReference type="Pfam" id="PF00326"/>
    </source>
</evidence>
<accession>A0A5P2G9U1</accession>
<gene>
    <name evidence="4" type="ORF">E0W69_006335</name>
</gene>
<evidence type="ECO:0000256" key="1">
    <source>
        <dbReference type="ARBA" id="ARBA00022801"/>
    </source>
</evidence>
<dbReference type="PANTHER" id="PTHR42776:SF27">
    <property type="entry name" value="DIPEPTIDYL PEPTIDASE FAMILY MEMBER 6"/>
    <property type="match status" value="1"/>
</dbReference>
<proteinExistence type="predicted"/>
<reference evidence="4 5" key="1">
    <citation type="submission" date="2019-09" db="EMBL/GenBank/DDBJ databases">
        <title>Complete genome sequence of Arachidicoccus sp. B3-10 isolated from apple orchard soil.</title>
        <authorList>
            <person name="Kim H.S."/>
            <person name="Han K.-I."/>
            <person name="Suh M.K."/>
            <person name="Lee K.C."/>
            <person name="Eom M.K."/>
            <person name="Kim J.-S."/>
            <person name="Kang S.W."/>
            <person name="Sin Y."/>
            <person name="Lee J.-S."/>
        </authorList>
    </citation>
    <scope>NUCLEOTIDE SEQUENCE [LARGE SCALE GENOMIC DNA]</scope>
    <source>
        <strain evidence="4 5">B3-10</strain>
    </source>
</reference>
<dbReference type="RefSeq" id="WP_131329188.1">
    <property type="nucleotide sequence ID" value="NZ_CP044016.1"/>
</dbReference>
<dbReference type="EMBL" id="CP044016">
    <property type="protein sequence ID" value="QES88301.1"/>
    <property type="molecule type" value="Genomic_DNA"/>
</dbReference>
<dbReference type="Proteomes" id="UP000292424">
    <property type="component" value="Chromosome"/>
</dbReference>
<keyword evidence="1" id="KW-0378">Hydrolase</keyword>
<dbReference type="KEGG" id="arac:E0W69_006335"/>
<dbReference type="InterPro" id="IPR029058">
    <property type="entry name" value="AB_hydrolase_fold"/>
</dbReference>